<evidence type="ECO:0000313" key="1">
    <source>
        <dbReference type="EMBL" id="CAK9048199.1"/>
    </source>
</evidence>
<reference evidence="1 2" key="1">
    <citation type="submission" date="2024-02" db="EMBL/GenBank/DDBJ databases">
        <authorList>
            <person name="Chen Y."/>
            <person name="Shah S."/>
            <person name="Dougan E. K."/>
            <person name="Thang M."/>
            <person name="Chan C."/>
        </authorList>
    </citation>
    <scope>NUCLEOTIDE SEQUENCE [LARGE SCALE GENOMIC DNA]</scope>
</reference>
<keyword evidence="2" id="KW-1185">Reference proteome</keyword>
<accession>A0ABP0MBU3</accession>
<protein>
    <submittedName>
        <fullName evidence="1">Uncharacterized protein</fullName>
    </submittedName>
</protein>
<proteinExistence type="predicted"/>
<dbReference type="EMBL" id="CAXAMM010020569">
    <property type="protein sequence ID" value="CAK9048199.1"/>
    <property type="molecule type" value="Genomic_DNA"/>
</dbReference>
<sequence>MVTWMLIASIWLPGLGRGETVDDCSGCGSFPRVCDEVEHCIEHCGSLHSYAEHCAKLRAFEANAVNGQSDSPIRRAEAQHKAQPAALQDESDERTVMKKMMSPGGLGPRRAEI</sequence>
<name>A0ABP0MBU3_9DINO</name>
<evidence type="ECO:0000313" key="2">
    <source>
        <dbReference type="Proteomes" id="UP001642464"/>
    </source>
</evidence>
<gene>
    <name evidence="1" type="ORF">SCF082_LOCUS26883</name>
</gene>
<dbReference type="Proteomes" id="UP001642464">
    <property type="component" value="Unassembled WGS sequence"/>
</dbReference>
<comment type="caution">
    <text evidence="1">The sequence shown here is derived from an EMBL/GenBank/DDBJ whole genome shotgun (WGS) entry which is preliminary data.</text>
</comment>
<organism evidence="1 2">
    <name type="scientific">Durusdinium trenchii</name>
    <dbReference type="NCBI Taxonomy" id="1381693"/>
    <lineage>
        <taxon>Eukaryota</taxon>
        <taxon>Sar</taxon>
        <taxon>Alveolata</taxon>
        <taxon>Dinophyceae</taxon>
        <taxon>Suessiales</taxon>
        <taxon>Symbiodiniaceae</taxon>
        <taxon>Durusdinium</taxon>
    </lineage>
</organism>